<keyword evidence="2" id="KW-1185">Reference proteome</keyword>
<gene>
    <name evidence="1" type="ORF">HNP81_004879</name>
</gene>
<protein>
    <submittedName>
        <fullName evidence="1">Uncharacterized protein</fullName>
    </submittedName>
</protein>
<accession>A0ABR6CWQ4</accession>
<organism evidence="1 2">
    <name type="scientific">Peribacillus huizhouensis</name>
    <dbReference type="NCBI Taxonomy" id="1501239"/>
    <lineage>
        <taxon>Bacteria</taxon>
        <taxon>Bacillati</taxon>
        <taxon>Bacillota</taxon>
        <taxon>Bacilli</taxon>
        <taxon>Bacillales</taxon>
        <taxon>Bacillaceae</taxon>
        <taxon>Peribacillus</taxon>
    </lineage>
</organism>
<evidence type="ECO:0000313" key="1">
    <source>
        <dbReference type="EMBL" id="MBA9029463.1"/>
    </source>
</evidence>
<evidence type="ECO:0000313" key="2">
    <source>
        <dbReference type="Proteomes" id="UP000626697"/>
    </source>
</evidence>
<name>A0ABR6CWQ4_9BACI</name>
<reference evidence="1 2" key="1">
    <citation type="submission" date="2020-08" db="EMBL/GenBank/DDBJ databases">
        <title>Genomic Encyclopedia of Type Strains, Phase IV (KMG-IV): sequencing the most valuable type-strain genomes for metagenomic binning, comparative biology and taxonomic classification.</title>
        <authorList>
            <person name="Goeker M."/>
        </authorList>
    </citation>
    <scope>NUCLEOTIDE SEQUENCE [LARGE SCALE GENOMIC DNA]</scope>
    <source>
        <strain evidence="1 2">DSM 105481</strain>
    </source>
</reference>
<comment type="caution">
    <text evidence="1">The sequence shown here is derived from an EMBL/GenBank/DDBJ whole genome shotgun (WGS) entry which is preliminary data.</text>
</comment>
<proteinExistence type="predicted"/>
<dbReference type="Proteomes" id="UP000626697">
    <property type="component" value="Unassembled WGS sequence"/>
</dbReference>
<sequence>MVTLLSNLQSEHTTSVQGPIFVHKEKYEQYRKKAYIENKELKVLVTNDGELITEIF</sequence>
<dbReference type="EMBL" id="JACJHX010000055">
    <property type="protein sequence ID" value="MBA9029463.1"/>
    <property type="molecule type" value="Genomic_DNA"/>
</dbReference>